<accession>A0AAN9NY35</accession>
<dbReference type="PANTHER" id="PTHR31374">
    <property type="entry name" value="AUXIN-INDUCED PROTEIN-LIKE-RELATED"/>
    <property type="match status" value="1"/>
</dbReference>
<feature type="region of interest" description="Disordered" evidence="2">
    <location>
        <begin position="35"/>
        <end position="55"/>
    </location>
</feature>
<organism evidence="3 4">
    <name type="scientific">Phaseolus coccineus</name>
    <name type="common">Scarlet runner bean</name>
    <name type="synonym">Phaseolus multiflorus</name>
    <dbReference type="NCBI Taxonomy" id="3886"/>
    <lineage>
        <taxon>Eukaryota</taxon>
        <taxon>Viridiplantae</taxon>
        <taxon>Streptophyta</taxon>
        <taxon>Embryophyta</taxon>
        <taxon>Tracheophyta</taxon>
        <taxon>Spermatophyta</taxon>
        <taxon>Magnoliopsida</taxon>
        <taxon>eudicotyledons</taxon>
        <taxon>Gunneridae</taxon>
        <taxon>Pentapetalae</taxon>
        <taxon>rosids</taxon>
        <taxon>fabids</taxon>
        <taxon>Fabales</taxon>
        <taxon>Fabaceae</taxon>
        <taxon>Papilionoideae</taxon>
        <taxon>50 kb inversion clade</taxon>
        <taxon>NPAAA clade</taxon>
        <taxon>indigoferoid/millettioid clade</taxon>
        <taxon>Phaseoleae</taxon>
        <taxon>Phaseolus</taxon>
    </lineage>
</organism>
<protein>
    <submittedName>
        <fullName evidence="3">Uncharacterized protein</fullName>
    </submittedName>
</protein>
<dbReference type="EMBL" id="JAYMYR010000001">
    <property type="protein sequence ID" value="KAK7381480.1"/>
    <property type="molecule type" value="Genomic_DNA"/>
</dbReference>
<reference evidence="3 4" key="1">
    <citation type="submission" date="2024-01" db="EMBL/GenBank/DDBJ databases">
        <title>The genomes of 5 underutilized Papilionoideae crops provide insights into root nodulation and disease resistanc.</title>
        <authorList>
            <person name="Jiang F."/>
        </authorList>
    </citation>
    <scope>NUCLEOTIDE SEQUENCE [LARGE SCALE GENOMIC DNA]</scope>
    <source>
        <strain evidence="3">JINMINGXINNONG_FW02</strain>
        <tissue evidence="3">Leaves</tissue>
    </source>
</reference>
<dbReference type="InterPro" id="IPR003676">
    <property type="entry name" value="SAUR_fam"/>
</dbReference>
<dbReference type="Pfam" id="PF02519">
    <property type="entry name" value="Auxin_inducible"/>
    <property type="match status" value="1"/>
</dbReference>
<dbReference type="Proteomes" id="UP001374584">
    <property type="component" value="Unassembled WGS sequence"/>
</dbReference>
<keyword evidence="4" id="KW-1185">Reference proteome</keyword>
<sequence>MKLARSISISAPKVIKKIPNHLKLAMASRSSSCHHHQSKKPLLNPGESSDGTRNAKVPKGSLAVYVGPNFRRFVIPVSFLAMPDFRVLMESVADEYGCDHHGAIHIPCDEDFFEKILTSCSQRKRTLLPLKILSNIPIIPTH</sequence>
<dbReference type="AlphaFoldDB" id="A0AAN9NY35"/>
<comment type="similarity">
    <text evidence="1">Belongs to the ARG7 family.</text>
</comment>
<name>A0AAN9NY35_PHACN</name>
<proteinExistence type="inferred from homology"/>
<comment type="caution">
    <text evidence="3">The sequence shown here is derived from an EMBL/GenBank/DDBJ whole genome shotgun (WGS) entry which is preliminary data.</text>
</comment>
<evidence type="ECO:0000313" key="4">
    <source>
        <dbReference type="Proteomes" id="UP001374584"/>
    </source>
</evidence>
<dbReference type="PANTHER" id="PTHR31374:SF139">
    <property type="entry name" value="OS02G0143300 PROTEIN"/>
    <property type="match status" value="1"/>
</dbReference>
<dbReference type="GO" id="GO:0009733">
    <property type="term" value="P:response to auxin"/>
    <property type="evidence" value="ECO:0007669"/>
    <property type="project" value="InterPro"/>
</dbReference>
<evidence type="ECO:0000313" key="3">
    <source>
        <dbReference type="EMBL" id="KAK7381480.1"/>
    </source>
</evidence>
<evidence type="ECO:0000256" key="1">
    <source>
        <dbReference type="ARBA" id="ARBA00006974"/>
    </source>
</evidence>
<gene>
    <name evidence="3" type="ORF">VNO80_00023</name>
</gene>
<evidence type="ECO:0000256" key="2">
    <source>
        <dbReference type="SAM" id="MobiDB-lite"/>
    </source>
</evidence>